<reference evidence="13 14" key="1">
    <citation type="submission" date="2016-10" db="EMBL/GenBank/DDBJ databases">
        <authorList>
            <person name="de Groot N.N."/>
        </authorList>
    </citation>
    <scope>NUCLEOTIDE SEQUENCE [LARGE SCALE GENOMIC DNA]</scope>
    <source>
        <strain evidence="13 14">Nm110</strain>
    </source>
</reference>
<dbReference type="Proteomes" id="UP000183454">
    <property type="component" value="Unassembled WGS sequence"/>
</dbReference>
<dbReference type="GO" id="GO:0005829">
    <property type="term" value="C:cytosol"/>
    <property type="evidence" value="ECO:0007669"/>
    <property type="project" value="TreeGrafter"/>
</dbReference>
<dbReference type="InterPro" id="IPR020826">
    <property type="entry name" value="Transketolase_BS"/>
</dbReference>
<comment type="catalytic activity">
    <reaction evidence="11">
        <text>D-glyceraldehyde 3-phosphate + pyruvate + H(+) = 1-deoxy-D-xylulose 5-phosphate + CO2</text>
        <dbReference type="Rhea" id="RHEA:12605"/>
        <dbReference type="ChEBI" id="CHEBI:15361"/>
        <dbReference type="ChEBI" id="CHEBI:15378"/>
        <dbReference type="ChEBI" id="CHEBI:16526"/>
        <dbReference type="ChEBI" id="CHEBI:57792"/>
        <dbReference type="ChEBI" id="CHEBI:59776"/>
        <dbReference type="EC" id="2.2.1.7"/>
    </reaction>
</comment>
<keyword evidence="5 11" id="KW-0479">Metal-binding</keyword>
<dbReference type="InterPro" id="IPR033248">
    <property type="entry name" value="Transketolase_C"/>
</dbReference>
<evidence type="ECO:0000256" key="10">
    <source>
        <dbReference type="ARBA" id="ARBA00055605"/>
    </source>
</evidence>
<dbReference type="HAMAP" id="MF_00315">
    <property type="entry name" value="DXP_synth"/>
    <property type="match status" value="1"/>
</dbReference>
<keyword evidence="8 11" id="KW-0786">Thiamine pyrophosphate</keyword>
<dbReference type="InterPro" id="IPR005475">
    <property type="entry name" value="Transketolase-like_Pyr-bd"/>
</dbReference>
<dbReference type="GO" id="GO:0030976">
    <property type="term" value="F:thiamine pyrophosphate binding"/>
    <property type="evidence" value="ECO:0007669"/>
    <property type="project" value="UniProtKB-UniRule"/>
</dbReference>
<dbReference type="PROSITE" id="PS00802">
    <property type="entry name" value="TRANSKETOLASE_2"/>
    <property type="match status" value="1"/>
</dbReference>
<dbReference type="AlphaFoldDB" id="A0A1H2UCC1"/>
<evidence type="ECO:0000256" key="6">
    <source>
        <dbReference type="ARBA" id="ARBA00022842"/>
    </source>
</evidence>
<evidence type="ECO:0000313" key="14">
    <source>
        <dbReference type="Proteomes" id="UP000183454"/>
    </source>
</evidence>
<organism evidence="13 14">
    <name type="scientific">Nitrosomonas communis</name>
    <dbReference type="NCBI Taxonomy" id="44574"/>
    <lineage>
        <taxon>Bacteria</taxon>
        <taxon>Pseudomonadati</taxon>
        <taxon>Pseudomonadota</taxon>
        <taxon>Betaproteobacteria</taxon>
        <taxon>Nitrosomonadales</taxon>
        <taxon>Nitrosomonadaceae</taxon>
        <taxon>Nitrosomonas</taxon>
    </lineage>
</organism>
<dbReference type="EC" id="2.2.1.7" evidence="11"/>
<dbReference type="Pfam" id="PF02780">
    <property type="entry name" value="Transketolase_C"/>
    <property type="match status" value="1"/>
</dbReference>
<name>A0A1H2UCC1_9PROT</name>
<evidence type="ECO:0000313" key="13">
    <source>
        <dbReference type="EMBL" id="SDW53776.1"/>
    </source>
</evidence>
<accession>A0A1H2UCC1</accession>
<dbReference type="EMBL" id="FNNH01000015">
    <property type="protein sequence ID" value="SDW53776.1"/>
    <property type="molecule type" value="Genomic_DNA"/>
</dbReference>
<evidence type="ECO:0000256" key="4">
    <source>
        <dbReference type="ARBA" id="ARBA00022679"/>
    </source>
</evidence>
<dbReference type="CDD" id="cd02007">
    <property type="entry name" value="TPP_DXS"/>
    <property type="match status" value="1"/>
</dbReference>
<feature type="domain" description="Transketolase-like pyrimidine-binding" evidence="12">
    <location>
        <begin position="312"/>
        <end position="476"/>
    </location>
</feature>
<dbReference type="CDD" id="cd07033">
    <property type="entry name" value="TPP_PYR_DXS_TK_like"/>
    <property type="match status" value="1"/>
</dbReference>
<keyword evidence="9 11" id="KW-0414">Isoprene biosynthesis</keyword>
<evidence type="ECO:0000256" key="9">
    <source>
        <dbReference type="ARBA" id="ARBA00023229"/>
    </source>
</evidence>
<dbReference type="NCBIfam" id="TIGR00204">
    <property type="entry name" value="dxs"/>
    <property type="match status" value="1"/>
</dbReference>
<gene>
    <name evidence="11" type="primary">dxs</name>
    <name evidence="13" type="ORF">SAMN05421882_101542</name>
</gene>
<dbReference type="InterPro" id="IPR005477">
    <property type="entry name" value="Dxylulose-5-P_synthase"/>
</dbReference>
<dbReference type="InterPro" id="IPR009014">
    <property type="entry name" value="Transketo_C/PFOR_II"/>
</dbReference>
<keyword evidence="4 11" id="KW-0808">Transferase</keyword>
<feature type="binding site" evidence="11">
    <location>
        <position position="282"/>
    </location>
    <ligand>
        <name>thiamine diphosphate</name>
        <dbReference type="ChEBI" id="CHEBI:58937"/>
    </ligand>
</feature>
<dbReference type="RefSeq" id="WP_074666829.1">
    <property type="nucleotide sequence ID" value="NZ_FNNH01000015.1"/>
</dbReference>
<dbReference type="Gene3D" id="3.40.50.920">
    <property type="match status" value="1"/>
</dbReference>
<dbReference type="Gene3D" id="3.40.50.970">
    <property type="match status" value="2"/>
</dbReference>
<dbReference type="GO" id="GO:0009228">
    <property type="term" value="P:thiamine biosynthetic process"/>
    <property type="evidence" value="ECO:0007669"/>
    <property type="project" value="UniProtKB-UniRule"/>
</dbReference>
<comment type="cofactor">
    <cofactor evidence="11">
        <name>Mg(2+)</name>
        <dbReference type="ChEBI" id="CHEBI:18420"/>
    </cofactor>
    <text evidence="11">Binds 1 Mg(2+) ion per subunit.</text>
</comment>
<dbReference type="GO" id="GO:0008661">
    <property type="term" value="F:1-deoxy-D-xylulose-5-phosphate synthase activity"/>
    <property type="evidence" value="ECO:0007669"/>
    <property type="project" value="UniProtKB-UniRule"/>
</dbReference>
<feature type="binding site" evidence="11">
    <location>
        <begin position="147"/>
        <end position="148"/>
    </location>
    <ligand>
        <name>thiamine diphosphate</name>
        <dbReference type="ChEBI" id="CHEBI:58937"/>
    </ligand>
</feature>
<comment type="subunit">
    <text evidence="3 11">Homodimer.</text>
</comment>
<evidence type="ECO:0000256" key="8">
    <source>
        <dbReference type="ARBA" id="ARBA00023052"/>
    </source>
</evidence>
<sequence>MYPLLDRVNTPTDLRKLERKQLPQFADELRQFLVESVAKTGGHLSSNLGTVELTIALHYIFNTPCDRLVWDVGHQTYAHKILTGRREGMAKLRMHGGIAGFPRRDESVYDAFGTAHSSTSISAALGMAVAAQLGGIKRRTIAVIGDGAMSAGMAFEALNNAGVMDANLLVILNDNDMSISPPVGALNNYLAKLMSGRFYATARRAGERVLGVVPPVLELARRAEEHVKGMMTPGTLFEEFGFNYIGPIDGHDLDVLLTTLSNIKHLDGPQFLHVVTRKGAGYQPAEEDPILYHGVGKFEPTQGIVSKSGSNPTYTQIFGDWLCDMAAIDPRLIGVTPAMREGSGLVRFSREYPNRYFDVGIAEQHAVTFAAGAACDGLKPVVAIYSTFLQRAYDQLIHDVAIQNLPVVFAIDRAGLVGADGPTHAGSFDLSYLRCIPNMTVMTPADENECRQMLYTAYQMNTPTAVRYPRGTGVGVKIQKEMQVLPLGRGEIRRKGSKIALLAFGSMLAPSLEAADELDATVANMRFVKPLDEDLVLALAATHELLVTIEENTIMGGAGSAVMESLANKRMVVKLLQLGLPDLFLDQGDPTQMLVDCGLDKMGVISSIRARLSE</sequence>
<evidence type="ECO:0000256" key="5">
    <source>
        <dbReference type="ARBA" id="ARBA00022723"/>
    </source>
</evidence>
<evidence type="ECO:0000256" key="2">
    <source>
        <dbReference type="ARBA" id="ARBA00011081"/>
    </source>
</evidence>
<dbReference type="GO" id="GO:0000287">
    <property type="term" value="F:magnesium ion binding"/>
    <property type="evidence" value="ECO:0007669"/>
    <property type="project" value="UniProtKB-UniRule"/>
</dbReference>
<dbReference type="FunFam" id="3.40.50.920:FF:000002">
    <property type="entry name" value="1-deoxy-D-xylulose-5-phosphate synthase"/>
    <property type="match status" value="1"/>
</dbReference>
<evidence type="ECO:0000256" key="11">
    <source>
        <dbReference type="HAMAP-Rule" id="MF_00315"/>
    </source>
</evidence>
<dbReference type="FunFam" id="3.40.50.970:FF:000005">
    <property type="entry name" value="1-deoxy-D-xylulose-5-phosphate synthase"/>
    <property type="match status" value="1"/>
</dbReference>
<proteinExistence type="inferred from homology"/>
<comment type="similarity">
    <text evidence="2 11">Belongs to the transketolase family. DXPS subfamily.</text>
</comment>
<comment type="cofactor">
    <cofactor evidence="11">
        <name>thiamine diphosphate</name>
        <dbReference type="ChEBI" id="CHEBI:58937"/>
    </cofactor>
    <text evidence="11">Binds 1 thiamine pyrophosphate per subunit.</text>
</comment>
<dbReference type="InterPro" id="IPR029061">
    <property type="entry name" value="THDP-binding"/>
</dbReference>
<dbReference type="PROSITE" id="PS00801">
    <property type="entry name" value="TRANSKETOLASE_1"/>
    <property type="match status" value="1"/>
</dbReference>
<evidence type="ECO:0000256" key="1">
    <source>
        <dbReference type="ARBA" id="ARBA00004980"/>
    </source>
</evidence>
<evidence type="ECO:0000259" key="12">
    <source>
        <dbReference type="SMART" id="SM00861"/>
    </source>
</evidence>
<feature type="binding site" evidence="11">
    <location>
        <position position="146"/>
    </location>
    <ligand>
        <name>Mg(2+)</name>
        <dbReference type="ChEBI" id="CHEBI:18420"/>
    </ligand>
</feature>
<evidence type="ECO:0000256" key="7">
    <source>
        <dbReference type="ARBA" id="ARBA00022977"/>
    </source>
</evidence>
<comment type="pathway">
    <text evidence="1 11">Metabolic intermediate biosynthesis; 1-deoxy-D-xylulose 5-phosphate biosynthesis; 1-deoxy-D-xylulose 5-phosphate from D-glyceraldehyde 3-phosphate and pyruvate: step 1/1.</text>
</comment>
<dbReference type="SMART" id="SM00861">
    <property type="entry name" value="Transket_pyr"/>
    <property type="match status" value="1"/>
</dbReference>
<keyword evidence="7 11" id="KW-0784">Thiamine biosynthesis</keyword>
<dbReference type="Pfam" id="PF02779">
    <property type="entry name" value="Transket_pyr"/>
    <property type="match status" value="1"/>
</dbReference>
<feature type="binding site" evidence="11">
    <location>
        <position position="175"/>
    </location>
    <ligand>
        <name>thiamine diphosphate</name>
        <dbReference type="ChEBI" id="CHEBI:58937"/>
    </ligand>
</feature>
<feature type="binding site" evidence="11">
    <location>
        <position position="74"/>
    </location>
    <ligand>
        <name>thiamine diphosphate</name>
        <dbReference type="ChEBI" id="CHEBI:58937"/>
    </ligand>
</feature>
<dbReference type="SUPFAM" id="SSF52922">
    <property type="entry name" value="TK C-terminal domain-like"/>
    <property type="match status" value="1"/>
</dbReference>
<dbReference type="PANTHER" id="PTHR43322">
    <property type="entry name" value="1-D-DEOXYXYLULOSE 5-PHOSPHATE SYNTHASE-RELATED"/>
    <property type="match status" value="1"/>
</dbReference>
<protein>
    <recommendedName>
        <fullName evidence="11">1-deoxy-D-xylulose-5-phosphate synthase</fullName>
        <ecNumber evidence="11">2.2.1.7</ecNumber>
    </recommendedName>
    <alternativeName>
        <fullName evidence="11">1-deoxyxylulose-5-phosphate synthase</fullName>
        <shortName evidence="11">DXP synthase</shortName>
        <shortName evidence="11">DXPS</shortName>
    </alternativeName>
</protein>
<dbReference type="NCBIfam" id="NF003933">
    <property type="entry name" value="PRK05444.2-2"/>
    <property type="match status" value="1"/>
</dbReference>
<dbReference type="SUPFAM" id="SSF52518">
    <property type="entry name" value="Thiamin diphosphate-binding fold (THDP-binding)"/>
    <property type="match status" value="2"/>
</dbReference>
<dbReference type="UniPathway" id="UPA00064">
    <property type="reaction ID" value="UER00091"/>
</dbReference>
<feature type="binding site" evidence="11">
    <location>
        <position position="175"/>
    </location>
    <ligand>
        <name>Mg(2+)</name>
        <dbReference type="ChEBI" id="CHEBI:18420"/>
    </ligand>
</feature>
<dbReference type="InterPro" id="IPR049557">
    <property type="entry name" value="Transketolase_CS"/>
</dbReference>
<dbReference type="GO" id="GO:0019288">
    <property type="term" value="P:isopentenyl diphosphate biosynthetic process, methylerythritol 4-phosphate pathway"/>
    <property type="evidence" value="ECO:0007669"/>
    <property type="project" value="TreeGrafter"/>
</dbReference>
<feature type="binding site" evidence="11">
    <location>
        <position position="363"/>
    </location>
    <ligand>
        <name>thiamine diphosphate</name>
        <dbReference type="ChEBI" id="CHEBI:58937"/>
    </ligand>
</feature>
<evidence type="ECO:0000256" key="3">
    <source>
        <dbReference type="ARBA" id="ARBA00011738"/>
    </source>
</evidence>
<dbReference type="PANTHER" id="PTHR43322:SF5">
    <property type="entry name" value="1-DEOXY-D-XYLULOSE-5-PHOSPHATE SYNTHASE, CHLOROPLASTIC"/>
    <property type="match status" value="1"/>
</dbReference>
<keyword evidence="6 11" id="KW-0460">Magnesium</keyword>
<dbReference type="GO" id="GO:0016114">
    <property type="term" value="P:terpenoid biosynthetic process"/>
    <property type="evidence" value="ECO:0007669"/>
    <property type="project" value="UniProtKB-UniRule"/>
</dbReference>
<feature type="binding site" evidence="11">
    <location>
        <begin position="115"/>
        <end position="117"/>
    </location>
    <ligand>
        <name>thiamine diphosphate</name>
        <dbReference type="ChEBI" id="CHEBI:58937"/>
    </ligand>
</feature>
<comment type="function">
    <text evidence="10 11">Catalyzes the acyloin condensation reaction between C atoms 2 and 3 of pyruvate and glyceraldehyde 3-phosphate to yield 1-deoxy-D-xylulose-5-phosphate (DXP).</text>
</comment>
<dbReference type="Pfam" id="PF13292">
    <property type="entry name" value="DXP_synthase_N"/>
    <property type="match status" value="1"/>
</dbReference>